<dbReference type="EMBL" id="CM055743">
    <property type="protein sequence ID" value="KAJ8000075.1"/>
    <property type="molecule type" value="Genomic_DNA"/>
</dbReference>
<protein>
    <submittedName>
        <fullName evidence="1">Uncharacterized protein</fullName>
    </submittedName>
</protein>
<name>A0ACC2G965_DALPE</name>
<reference evidence="1" key="1">
    <citation type="submission" date="2021-05" db="EMBL/GenBank/DDBJ databases">
        <authorList>
            <person name="Pan Q."/>
            <person name="Jouanno E."/>
            <person name="Zahm M."/>
            <person name="Klopp C."/>
            <person name="Cabau C."/>
            <person name="Louis A."/>
            <person name="Berthelot C."/>
            <person name="Parey E."/>
            <person name="Roest Crollius H."/>
            <person name="Montfort J."/>
            <person name="Robinson-Rechavi M."/>
            <person name="Bouchez O."/>
            <person name="Lampietro C."/>
            <person name="Lopez Roques C."/>
            <person name="Donnadieu C."/>
            <person name="Postlethwait J."/>
            <person name="Bobe J."/>
            <person name="Dillon D."/>
            <person name="Chandos A."/>
            <person name="von Hippel F."/>
            <person name="Guiguen Y."/>
        </authorList>
    </citation>
    <scope>NUCLEOTIDE SEQUENCE</scope>
    <source>
        <strain evidence="1">YG-Jan2019</strain>
    </source>
</reference>
<sequence length="145" mass="15878">MRSGWALKARLDPSGNTVFSGNLCIFLANILSLSLAPNPSMKATQWCYDSGLSGEFRKLSGKYKQICSVLEFDCSSTSMLRTTSGLSETETTELRVLSVLIPVLCLINCSVLGQYRPDAVDRIGTSLPSIHPSALYNLERPRDTL</sequence>
<dbReference type="Proteomes" id="UP001157502">
    <property type="component" value="Chromosome 16"/>
</dbReference>
<evidence type="ECO:0000313" key="2">
    <source>
        <dbReference type="Proteomes" id="UP001157502"/>
    </source>
</evidence>
<organism evidence="1 2">
    <name type="scientific">Dallia pectoralis</name>
    <name type="common">Alaska blackfish</name>
    <dbReference type="NCBI Taxonomy" id="75939"/>
    <lineage>
        <taxon>Eukaryota</taxon>
        <taxon>Metazoa</taxon>
        <taxon>Chordata</taxon>
        <taxon>Craniata</taxon>
        <taxon>Vertebrata</taxon>
        <taxon>Euteleostomi</taxon>
        <taxon>Actinopterygii</taxon>
        <taxon>Neopterygii</taxon>
        <taxon>Teleostei</taxon>
        <taxon>Protacanthopterygii</taxon>
        <taxon>Esociformes</taxon>
        <taxon>Umbridae</taxon>
        <taxon>Dallia</taxon>
    </lineage>
</organism>
<proteinExistence type="predicted"/>
<accession>A0ACC2G965</accession>
<comment type="caution">
    <text evidence="1">The sequence shown here is derived from an EMBL/GenBank/DDBJ whole genome shotgun (WGS) entry which is preliminary data.</text>
</comment>
<keyword evidence="2" id="KW-1185">Reference proteome</keyword>
<gene>
    <name evidence="1" type="ORF">DPEC_G00201090</name>
</gene>
<evidence type="ECO:0000313" key="1">
    <source>
        <dbReference type="EMBL" id="KAJ8000075.1"/>
    </source>
</evidence>